<accession>A0A6N7PS00</accession>
<sequence length="399" mass="43701">MEQAVDRLERFRALRAKLDPAGNPARALSDGSYVERTGSVSARLVAELALAPTSTHLLIGGVGSGKTTELLRAQSRLDQIPDTRAFYVDVSKGHDITKMVPGAVAVQVGLALSAWVQTNDASNAQAAGRALKRLRDIAHGYYERIEIYDPTPEDLGFVPGILVPPEEEKVQEILTPIALLLNLIRAKWMHAIVLLDGLDRLADMAALEQIVDHDINALQSLGLGVVLIGPLRALYGMARTLEQRFNNFHYQPWIDPSSGTSAKELLITVLQKRIPSDAMDQQGLEALVRNSGGVLRDLLALAQSACLEAYLNGANVLGLWEADTAIDAFGRKHMQGLRPADLEVLQRVHQTGNFVHTSEDELALLMTRRVLEYRINGRPRYAVHPTIVPFLQERAGDAA</sequence>
<dbReference type="RefSeq" id="WP_153821587.1">
    <property type="nucleotide sequence ID" value="NZ_WJIE01000006.1"/>
</dbReference>
<evidence type="ECO:0000313" key="1">
    <source>
        <dbReference type="EMBL" id="MRG94773.1"/>
    </source>
</evidence>
<comment type="caution">
    <text evidence="1">The sequence shown here is derived from an EMBL/GenBank/DDBJ whole genome shotgun (WGS) entry which is preliminary data.</text>
</comment>
<gene>
    <name evidence="1" type="ORF">GF068_23040</name>
</gene>
<dbReference type="EMBL" id="WJIE01000006">
    <property type="protein sequence ID" value="MRG94773.1"/>
    <property type="molecule type" value="Genomic_DNA"/>
</dbReference>
<dbReference type="OrthoDB" id="569666at2"/>
<organism evidence="1 2">
    <name type="scientific">Polyangium spumosum</name>
    <dbReference type="NCBI Taxonomy" id="889282"/>
    <lineage>
        <taxon>Bacteria</taxon>
        <taxon>Pseudomonadati</taxon>
        <taxon>Myxococcota</taxon>
        <taxon>Polyangia</taxon>
        <taxon>Polyangiales</taxon>
        <taxon>Polyangiaceae</taxon>
        <taxon>Polyangium</taxon>
    </lineage>
</organism>
<reference evidence="1 2" key="1">
    <citation type="submission" date="2019-10" db="EMBL/GenBank/DDBJ databases">
        <title>A soil myxobacterium in the family Polyangiaceae.</title>
        <authorList>
            <person name="Li Y."/>
            <person name="Wang J."/>
        </authorList>
    </citation>
    <scope>NUCLEOTIDE SEQUENCE [LARGE SCALE GENOMIC DNA]</scope>
    <source>
        <strain evidence="1 2">DSM 14734</strain>
    </source>
</reference>
<evidence type="ECO:0000313" key="2">
    <source>
        <dbReference type="Proteomes" id="UP000440224"/>
    </source>
</evidence>
<evidence type="ECO:0008006" key="3">
    <source>
        <dbReference type="Google" id="ProtNLM"/>
    </source>
</evidence>
<protein>
    <recommendedName>
        <fullName evidence="3">AAA family ATPase</fullName>
    </recommendedName>
</protein>
<dbReference type="Proteomes" id="UP000440224">
    <property type="component" value="Unassembled WGS sequence"/>
</dbReference>
<dbReference type="AlphaFoldDB" id="A0A6N7PS00"/>
<proteinExistence type="predicted"/>
<dbReference type="InterPro" id="IPR027417">
    <property type="entry name" value="P-loop_NTPase"/>
</dbReference>
<dbReference type="SUPFAM" id="SSF52540">
    <property type="entry name" value="P-loop containing nucleoside triphosphate hydrolases"/>
    <property type="match status" value="1"/>
</dbReference>
<keyword evidence="2" id="KW-1185">Reference proteome</keyword>
<name>A0A6N7PS00_9BACT</name>